<dbReference type="EMBL" id="DVJN01000195">
    <property type="protein sequence ID" value="HIS93378.1"/>
    <property type="molecule type" value="Genomic_DNA"/>
</dbReference>
<reference evidence="3" key="1">
    <citation type="submission" date="2020-10" db="EMBL/GenBank/DDBJ databases">
        <authorList>
            <person name="Gilroy R."/>
        </authorList>
    </citation>
    <scope>NUCLEOTIDE SEQUENCE</scope>
    <source>
        <strain evidence="3">13766</strain>
    </source>
</reference>
<evidence type="ECO:0000259" key="2">
    <source>
        <dbReference type="PROSITE" id="PS51781"/>
    </source>
</evidence>
<feature type="domain" description="SH3b" evidence="2">
    <location>
        <begin position="632"/>
        <end position="694"/>
    </location>
</feature>
<protein>
    <submittedName>
        <fullName evidence="3">SH3 domain-containing protein</fullName>
    </submittedName>
</protein>
<dbReference type="Gene3D" id="2.30.30.40">
    <property type="entry name" value="SH3 Domains"/>
    <property type="match status" value="5"/>
</dbReference>
<dbReference type="SMART" id="SM00287">
    <property type="entry name" value="SH3b"/>
    <property type="match status" value="5"/>
</dbReference>
<feature type="domain" description="SH3b" evidence="2">
    <location>
        <begin position="721"/>
        <end position="783"/>
    </location>
</feature>
<name>A0A9D1G138_9FIRM</name>
<feature type="domain" description="SH3b" evidence="2">
    <location>
        <begin position="543"/>
        <end position="605"/>
    </location>
</feature>
<dbReference type="InterPro" id="IPR052354">
    <property type="entry name" value="Cell_Wall_Dynamics_Protein"/>
</dbReference>
<evidence type="ECO:0000313" key="4">
    <source>
        <dbReference type="Proteomes" id="UP000824140"/>
    </source>
</evidence>
<dbReference type="InterPro" id="IPR013693">
    <property type="entry name" value="SpoIID/LytB_N"/>
</dbReference>
<dbReference type="GO" id="GO:0030435">
    <property type="term" value="P:sporulation resulting in formation of a cellular spore"/>
    <property type="evidence" value="ECO:0007669"/>
    <property type="project" value="InterPro"/>
</dbReference>
<dbReference type="Proteomes" id="UP000824140">
    <property type="component" value="Unassembled WGS sequence"/>
</dbReference>
<dbReference type="Pfam" id="PF08239">
    <property type="entry name" value="SH3_3"/>
    <property type="match status" value="5"/>
</dbReference>
<dbReference type="InterPro" id="IPR013486">
    <property type="entry name" value="SpoIID/LytB"/>
</dbReference>
<comment type="caution">
    <text evidence="3">The sequence shown here is derived from an EMBL/GenBank/DDBJ whole genome shotgun (WGS) entry which is preliminary data.</text>
</comment>
<evidence type="ECO:0000313" key="3">
    <source>
        <dbReference type="EMBL" id="HIS93378.1"/>
    </source>
</evidence>
<accession>A0A9D1G138</accession>
<feature type="domain" description="SH3b" evidence="2">
    <location>
        <begin position="460"/>
        <end position="524"/>
    </location>
</feature>
<dbReference type="NCBIfam" id="TIGR02669">
    <property type="entry name" value="SpoIID_LytB"/>
    <property type="match status" value="1"/>
</dbReference>
<evidence type="ECO:0000256" key="1">
    <source>
        <dbReference type="SAM" id="MobiDB-lite"/>
    </source>
</evidence>
<dbReference type="AlphaFoldDB" id="A0A9D1G138"/>
<reference evidence="3" key="2">
    <citation type="journal article" date="2021" name="PeerJ">
        <title>Extensive microbial diversity within the chicken gut microbiome revealed by metagenomics and culture.</title>
        <authorList>
            <person name="Gilroy R."/>
            <person name="Ravi A."/>
            <person name="Getino M."/>
            <person name="Pursley I."/>
            <person name="Horton D.L."/>
            <person name="Alikhan N.F."/>
            <person name="Baker D."/>
            <person name="Gharbi K."/>
            <person name="Hall N."/>
            <person name="Watson M."/>
            <person name="Adriaenssens E.M."/>
            <person name="Foster-Nyarko E."/>
            <person name="Jarju S."/>
            <person name="Secka A."/>
            <person name="Antonio M."/>
            <person name="Oren A."/>
            <person name="Chaudhuri R.R."/>
            <person name="La Ragione R."/>
            <person name="Hildebrand F."/>
            <person name="Pallen M.J."/>
        </authorList>
    </citation>
    <scope>NUCLEOTIDE SEQUENCE</scope>
    <source>
        <strain evidence="3">13766</strain>
    </source>
</reference>
<sequence length="944" mass="100008">MMHKRAMYRAIAILLAVIICFPAFECSALAAQDGMIRVKLTRLGTRQSISFRTNCAYAIGGNTDRRIPSGANCTVTLSGGGLTLTVNGVQAAAGISLELRRGSSGGTNGVTFTSPSYSGVYPGDLLFSVSSGSIQTVLRAFIEDYVVGVVACEMGNSFPLEALKAQAIAARTYAMMVKKSSGSYDLVDNTSAQAFRGYNTGSNVVAAVNATRGMVAYYNGSMARLYYAASNGGQTELSGNVWTSNLPYLVQKDDPYDYENTASVKKSYTFQRDFSANSLPNSVKSAMLNAVAAEFTKNGLPTDGSGVIIESLDGMELHSPNYPAPSRTYTQVRVTVTARAGSSPSRSVSFDLATYGLLEGALGLGINSSNNETYEVTETASGFTLTARRFGHGVGMSQRGAQQMASKYGMPYRDILSFYFPGIEVRTLEFTDTTGHFSGGTAEEDGPEPTQPPVESTGVYAVVRLSDSSSRLNLRAQPGTSSSILGKLSHGARVEVLLVEGDWVRVHYAGAVGYVMKSYLRLEEGTTVPTPAPTAAGEGRWATLTLSSSSGRMHLRQGPSTSTSSLTILSHGDRVEVLGASGEWSNIRANGMVGYVKTQYLVFDAAAATPEATPAPGPTPAPTAAGEGRWATLTLSSSSGRMHLRQGPSTSTPSLTILSHGDRVEVLGASGEWSNIRANGMVGYVKTQYLVFGAPPQESGEGEDLPLFGGSEGEESGVYATVRLNSSSSQLNVRASASTSARVIARLSQGFRVEVLGASGGWVKIRALGVEGYVSQAYLALEGEESGGGEAEDGDVPWFGGELSEPSPTPGESGVEMLFYAVVVLQEPDSTLSLRESASSAAARVGRLPNGAVIEVLEYRGDWARVRWQGQTGFASREYLERPRYTAVALEDLAVYAQPAFGMEAMGRLEAGVRVAVNEARDGWAQVFYKGEWGYALMAGLEPD</sequence>
<dbReference type="Pfam" id="PF08486">
    <property type="entry name" value="SpoIID"/>
    <property type="match status" value="1"/>
</dbReference>
<gene>
    <name evidence="3" type="ORF">IAA84_10215</name>
</gene>
<proteinExistence type="predicted"/>
<organism evidence="3 4">
    <name type="scientific">Candidatus Alectryocaccomicrobium excrementavium</name>
    <dbReference type="NCBI Taxonomy" id="2840668"/>
    <lineage>
        <taxon>Bacteria</taxon>
        <taxon>Bacillati</taxon>
        <taxon>Bacillota</taxon>
        <taxon>Clostridia</taxon>
        <taxon>Candidatus Alectryocaccomicrobium</taxon>
    </lineage>
</organism>
<dbReference type="PANTHER" id="PTHR34408">
    <property type="entry name" value="FAMILY PROTEIN, PUTATIVE-RELATED"/>
    <property type="match status" value="1"/>
</dbReference>
<dbReference type="InterPro" id="IPR003646">
    <property type="entry name" value="SH3-like_bac-type"/>
</dbReference>
<dbReference type="PROSITE" id="PS51781">
    <property type="entry name" value="SH3B"/>
    <property type="match status" value="4"/>
</dbReference>
<dbReference type="PANTHER" id="PTHR34408:SF1">
    <property type="entry name" value="GLYCOSYL HYDROLASE FAMILY 19 DOMAIN-CONTAINING PROTEIN HI_1415"/>
    <property type="match status" value="1"/>
</dbReference>
<feature type="region of interest" description="Disordered" evidence="1">
    <location>
        <begin position="434"/>
        <end position="455"/>
    </location>
</feature>